<sequence>MRQIDPAFTGQPTNSKAHKAVDPAPTRWQYRMERLWLTPMFRAMIRTGIPSFGFVFLFTWYINDPVRIAAMIDWYEGAVSAVQDRPEFMVSLLRIEGASEDLQDDIQEALPIDLPLSQFRLDMGELRSLLVDLDPVLDAEVRVKSGGVLLLRVTERTPAVAWSYDDGIEILDATGQRVATLSDIESAGGLPLIAGEGAEKNVPEALTLIAAASPINDRLIGLARIGNRRWDVVLTGDQRIALPEDAPAAALDRALAMNAAKDVLARDVRVVDLRLPGRPILRLSQPARAELKRLQDLERLSLVNTEGTQ</sequence>
<comment type="function">
    <text evidence="9">Essential cell division protein.</text>
</comment>
<protein>
    <recommendedName>
        <fullName evidence="9">Cell division protein FtsQ</fullName>
    </recommendedName>
</protein>
<dbReference type="GO" id="GO:0043093">
    <property type="term" value="P:FtsZ-dependent cytokinesis"/>
    <property type="evidence" value="ECO:0007669"/>
    <property type="project" value="UniProtKB-UniRule"/>
</dbReference>
<organism evidence="12 13">
    <name type="scientific">Jannaschia helgolandensis</name>
    <dbReference type="NCBI Taxonomy" id="188906"/>
    <lineage>
        <taxon>Bacteria</taxon>
        <taxon>Pseudomonadati</taxon>
        <taxon>Pseudomonadota</taxon>
        <taxon>Alphaproteobacteria</taxon>
        <taxon>Rhodobacterales</taxon>
        <taxon>Roseobacteraceae</taxon>
        <taxon>Jannaschia</taxon>
    </lineage>
</organism>
<dbReference type="PANTHER" id="PTHR35851">
    <property type="entry name" value="CELL DIVISION PROTEIN FTSQ"/>
    <property type="match status" value="1"/>
</dbReference>
<comment type="similarity">
    <text evidence="9">Belongs to the FtsQ/DivIB family. FtsQ subfamily.</text>
</comment>
<evidence type="ECO:0000259" key="11">
    <source>
        <dbReference type="PROSITE" id="PS51779"/>
    </source>
</evidence>
<keyword evidence="6 9" id="KW-1133">Transmembrane helix</keyword>
<feature type="transmembrane region" description="Helical" evidence="9">
    <location>
        <begin position="43"/>
        <end position="62"/>
    </location>
</feature>
<evidence type="ECO:0000256" key="10">
    <source>
        <dbReference type="SAM" id="MobiDB-lite"/>
    </source>
</evidence>
<evidence type="ECO:0000256" key="2">
    <source>
        <dbReference type="ARBA" id="ARBA00022475"/>
    </source>
</evidence>
<evidence type="ECO:0000256" key="6">
    <source>
        <dbReference type="ARBA" id="ARBA00022989"/>
    </source>
</evidence>
<evidence type="ECO:0000256" key="4">
    <source>
        <dbReference type="ARBA" id="ARBA00022618"/>
    </source>
</evidence>
<keyword evidence="2 9" id="KW-1003">Cell membrane</keyword>
<dbReference type="InterPro" id="IPR034746">
    <property type="entry name" value="POTRA"/>
</dbReference>
<dbReference type="OrthoDB" id="9783091at2"/>
<dbReference type="InterPro" id="IPR026579">
    <property type="entry name" value="FtsQ"/>
</dbReference>
<dbReference type="EMBL" id="FNZQ01000003">
    <property type="protein sequence ID" value="SEL16045.1"/>
    <property type="molecule type" value="Genomic_DNA"/>
</dbReference>
<evidence type="ECO:0000313" key="12">
    <source>
        <dbReference type="EMBL" id="SEL16045.1"/>
    </source>
</evidence>
<keyword evidence="5 9" id="KW-0812">Transmembrane</keyword>
<dbReference type="Proteomes" id="UP000199283">
    <property type="component" value="Unassembled WGS sequence"/>
</dbReference>
<dbReference type="AlphaFoldDB" id="A0A1H7MZA7"/>
<dbReference type="GO" id="GO:0032153">
    <property type="term" value="C:cell division site"/>
    <property type="evidence" value="ECO:0007669"/>
    <property type="project" value="UniProtKB-UniRule"/>
</dbReference>
<dbReference type="HAMAP" id="MF_00911">
    <property type="entry name" value="FtsQ_subfam"/>
    <property type="match status" value="1"/>
</dbReference>
<evidence type="ECO:0000256" key="1">
    <source>
        <dbReference type="ARBA" id="ARBA00004370"/>
    </source>
</evidence>
<gene>
    <name evidence="9" type="primary">ftsQ</name>
    <name evidence="12" type="ORF">SAMN04488526_2103</name>
</gene>
<keyword evidence="13" id="KW-1185">Reference proteome</keyword>
<evidence type="ECO:0000256" key="7">
    <source>
        <dbReference type="ARBA" id="ARBA00023136"/>
    </source>
</evidence>
<keyword evidence="3 9" id="KW-0997">Cell inner membrane</keyword>
<keyword evidence="8 9" id="KW-0131">Cell cycle</keyword>
<dbReference type="STRING" id="188906.SAMN04488526_2103"/>
<evidence type="ECO:0000256" key="5">
    <source>
        <dbReference type="ARBA" id="ARBA00022692"/>
    </source>
</evidence>
<dbReference type="GO" id="GO:0005886">
    <property type="term" value="C:plasma membrane"/>
    <property type="evidence" value="ECO:0007669"/>
    <property type="project" value="UniProtKB-SubCell"/>
</dbReference>
<evidence type="ECO:0000256" key="9">
    <source>
        <dbReference type="HAMAP-Rule" id="MF_00911"/>
    </source>
</evidence>
<feature type="region of interest" description="Disordered" evidence="10">
    <location>
        <begin position="1"/>
        <end position="22"/>
    </location>
</feature>
<comment type="subcellular location">
    <subcellularLocation>
        <location evidence="9">Cell inner membrane</location>
        <topology evidence="9">Single-pass type II membrane protein</topology>
    </subcellularLocation>
    <subcellularLocation>
        <location evidence="1">Membrane</location>
    </subcellularLocation>
    <text evidence="9">Localizes to the division septum.</text>
</comment>
<dbReference type="PANTHER" id="PTHR35851:SF1">
    <property type="entry name" value="CELL DIVISION PROTEIN FTSQ"/>
    <property type="match status" value="1"/>
</dbReference>
<dbReference type="GO" id="GO:0090529">
    <property type="term" value="P:cell septum assembly"/>
    <property type="evidence" value="ECO:0007669"/>
    <property type="project" value="InterPro"/>
</dbReference>
<feature type="domain" description="POTRA" evidence="11">
    <location>
        <begin position="88"/>
        <end position="156"/>
    </location>
</feature>
<proteinExistence type="inferred from homology"/>
<evidence type="ECO:0000313" key="13">
    <source>
        <dbReference type="Proteomes" id="UP000199283"/>
    </source>
</evidence>
<dbReference type="InterPro" id="IPR005548">
    <property type="entry name" value="Cell_div_FtsQ/DivIB_C"/>
</dbReference>
<evidence type="ECO:0000256" key="3">
    <source>
        <dbReference type="ARBA" id="ARBA00022519"/>
    </source>
</evidence>
<name>A0A1H7MZA7_9RHOB</name>
<keyword evidence="4 9" id="KW-0132">Cell division</keyword>
<dbReference type="Pfam" id="PF03799">
    <property type="entry name" value="FtsQ_DivIB_C"/>
    <property type="match status" value="1"/>
</dbReference>
<evidence type="ECO:0000256" key="8">
    <source>
        <dbReference type="ARBA" id="ARBA00023306"/>
    </source>
</evidence>
<dbReference type="RefSeq" id="WP_092762521.1">
    <property type="nucleotide sequence ID" value="NZ_FNZQ01000003.1"/>
</dbReference>
<keyword evidence="7 9" id="KW-0472">Membrane</keyword>
<accession>A0A1H7MZA7</accession>
<reference evidence="12 13" key="1">
    <citation type="submission" date="2016-10" db="EMBL/GenBank/DDBJ databases">
        <authorList>
            <person name="de Groot N.N."/>
        </authorList>
    </citation>
    <scope>NUCLEOTIDE SEQUENCE [LARGE SCALE GENOMIC DNA]</scope>
    <source>
        <strain evidence="12 13">DSM 14858</strain>
    </source>
</reference>
<dbReference type="PROSITE" id="PS51779">
    <property type="entry name" value="POTRA"/>
    <property type="match status" value="1"/>
</dbReference>